<protein>
    <submittedName>
        <fullName evidence="1">Type I toxin-antitoxin system Fst family toxin</fullName>
    </submittedName>
</protein>
<name>A0ABW4BEE2_9LACO</name>
<gene>
    <name evidence="1" type="ORF">ACFQ41_05960</name>
</gene>
<keyword evidence="2" id="KW-1185">Reference proteome</keyword>
<dbReference type="RefSeq" id="WP_236000438.1">
    <property type="nucleotide sequence ID" value="NZ_BOLV01000005.1"/>
</dbReference>
<dbReference type="NCBIfam" id="NF033608">
    <property type="entry name" value="type_I_tox_Fst"/>
    <property type="match status" value="1"/>
</dbReference>
<evidence type="ECO:0000313" key="2">
    <source>
        <dbReference type="Proteomes" id="UP001597199"/>
    </source>
</evidence>
<evidence type="ECO:0000313" key="1">
    <source>
        <dbReference type="EMBL" id="MFD1398849.1"/>
    </source>
</evidence>
<reference evidence="2" key="1">
    <citation type="journal article" date="2019" name="Int. J. Syst. Evol. Microbiol.">
        <title>The Global Catalogue of Microorganisms (GCM) 10K type strain sequencing project: providing services to taxonomists for standard genome sequencing and annotation.</title>
        <authorList>
            <consortium name="The Broad Institute Genomics Platform"/>
            <consortium name="The Broad Institute Genome Sequencing Center for Infectious Disease"/>
            <person name="Wu L."/>
            <person name="Ma J."/>
        </authorList>
    </citation>
    <scope>NUCLEOTIDE SEQUENCE [LARGE SCALE GENOMIC DNA]</scope>
    <source>
        <strain evidence="2">CCM 9110</strain>
    </source>
</reference>
<dbReference type="Proteomes" id="UP001597199">
    <property type="component" value="Unassembled WGS sequence"/>
</dbReference>
<dbReference type="EMBL" id="JBHTOA010000025">
    <property type="protein sequence ID" value="MFD1398849.1"/>
    <property type="molecule type" value="Genomic_DNA"/>
</dbReference>
<sequence>MKMLLVTVIAPMLVGIVIELFADWLDKRR</sequence>
<accession>A0ABW4BEE2</accession>
<proteinExistence type="predicted"/>
<comment type="caution">
    <text evidence="1">The sequence shown here is derived from an EMBL/GenBank/DDBJ whole genome shotgun (WGS) entry which is preliminary data.</text>
</comment>
<organism evidence="1 2">
    <name type="scientific">Lacticaseibacillus suilingensis</name>
    <dbReference type="NCBI Taxonomy" id="2799577"/>
    <lineage>
        <taxon>Bacteria</taxon>
        <taxon>Bacillati</taxon>
        <taxon>Bacillota</taxon>
        <taxon>Bacilli</taxon>
        <taxon>Lactobacillales</taxon>
        <taxon>Lactobacillaceae</taxon>
        <taxon>Lacticaseibacillus</taxon>
    </lineage>
</organism>